<evidence type="ECO:0008006" key="3">
    <source>
        <dbReference type="Google" id="ProtNLM"/>
    </source>
</evidence>
<accession>A0A7Z9BR74</accession>
<evidence type="ECO:0000313" key="1">
    <source>
        <dbReference type="EMBL" id="VXD15399.1"/>
    </source>
</evidence>
<protein>
    <recommendedName>
        <fullName evidence="3">DUF1824 domain-containing protein</fullName>
    </recommendedName>
</protein>
<proteinExistence type="predicted"/>
<comment type="caution">
    <text evidence="1">The sequence shown here is derived from an EMBL/GenBank/DDBJ whole genome shotgun (WGS) entry which is preliminary data.</text>
</comment>
<organism evidence="1 2">
    <name type="scientific">Planktothrix serta PCC 8927</name>
    <dbReference type="NCBI Taxonomy" id="671068"/>
    <lineage>
        <taxon>Bacteria</taxon>
        <taxon>Bacillati</taxon>
        <taxon>Cyanobacteriota</taxon>
        <taxon>Cyanophyceae</taxon>
        <taxon>Oscillatoriophycideae</taxon>
        <taxon>Oscillatoriales</taxon>
        <taxon>Microcoleaceae</taxon>
        <taxon>Planktothrix</taxon>
    </lineage>
</organism>
<dbReference type="Proteomes" id="UP000184550">
    <property type="component" value="Unassembled WGS sequence"/>
</dbReference>
<keyword evidence="2" id="KW-1185">Reference proteome</keyword>
<dbReference type="EMBL" id="CZCU02000117">
    <property type="protein sequence ID" value="VXD15399.1"/>
    <property type="molecule type" value="Genomic_DNA"/>
</dbReference>
<name>A0A7Z9BR74_9CYAN</name>
<dbReference type="Gene3D" id="3.30.360.10">
    <property type="entry name" value="Dihydrodipicolinate Reductase, domain 2"/>
    <property type="match status" value="1"/>
</dbReference>
<dbReference type="SUPFAM" id="SSF160532">
    <property type="entry name" value="Ava3019-like"/>
    <property type="match status" value="1"/>
</dbReference>
<gene>
    <name evidence="1" type="ORF">PL8927_430004</name>
</gene>
<sequence>MRVLIAVIAIGACADRLRTLHFCCIRILLKSMSLTIQDAEGILKGFICTDTIPSISEEEKVKIQTALLLLTRESEYQMIGICADSREQALTALTEYLKAFQYSMNVEENALDPVEGSVYLKFNGRSQTFYISPYLDKYRGVLISFQSTEENGINGVYGHFPLDLFA</sequence>
<dbReference type="AlphaFoldDB" id="A0A7Z9BR74"/>
<dbReference type="Pfam" id="PF08854">
    <property type="entry name" value="DUF1824"/>
    <property type="match status" value="1"/>
</dbReference>
<reference evidence="1" key="1">
    <citation type="submission" date="2019-10" db="EMBL/GenBank/DDBJ databases">
        <authorList>
            <consortium name="Genoscope - CEA"/>
            <person name="William W."/>
        </authorList>
    </citation>
    <scope>NUCLEOTIDE SEQUENCE [LARGE SCALE GENOMIC DNA]</scope>
    <source>
        <strain evidence="1">BBR_PRJEB10992</strain>
    </source>
</reference>
<dbReference type="InterPro" id="IPR014953">
    <property type="entry name" value="DUF1824"/>
</dbReference>
<evidence type="ECO:0000313" key="2">
    <source>
        <dbReference type="Proteomes" id="UP000184550"/>
    </source>
</evidence>